<proteinExistence type="predicted"/>
<feature type="repeat" description="WD" evidence="3">
    <location>
        <begin position="271"/>
        <end position="311"/>
    </location>
</feature>
<sequence length="357" mass="37807">MKFFITTLGWMAILATSPSLPVSPLPPIPPHRSTLTQTPSSWRQPQLVATIPGHTAPVASLAITPDGQTLISGGGSNDPTIQLWNLAQRKHIATLIGHKSRVLSLAITPDGQTLISGGDDALVNFWDMRSRQLVRTFAAHSSFVMSLKIAPDGQTLLSAALDGMKIWNIPQQQLMDSQLPFQPLYSVVISPDGTLAATGNKDGAIQLWTITPQCRGIGCLTPASPPAGTLKGHTAPASALAFTPDGTRLISGSYDQNIKIWHLNTDKVDTLPGHNSRIKSVAITPDGQTLASAGSDGIKIWNLSTGELLHSLNEGAAGVNALVFSPDGQLLITSGTQNTIKIWQGGNSDGKFTITAW</sequence>
<dbReference type="InterPro" id="IPR015943">
    <property type="entry name" value="WD40/YVTN_repeat-like_dom_sf"/>
</dbReference>
<keyword evidence="2" id="KW-0677">Repeat</keyword>
<dbReference type="SUPFAM" id="SSF50978">
    <property type="entry name" value="WD40 repeat-like"/>
    <property type="match status" value="1"/>
</dbReference>
<dbReference type="EMBL" id="DSPX01000132">
    <property type="protein sequence ID" value="HGG01610.1"/>
    <property type="molecule type" value="Genomic_DNA"/>
</dbReference>
<evidence type="ECO:0000313" key="5">
    <source>
        <dbReference type="EMBL" id="HGG01610.1"/>
    </source>
</evidence>
<keyword evidence="1 3" id="KW-0853">WD repeat</keyword>
<gene>
    <name evidence="5" type="ORF">ENR15_13410</name>
</gene>
<dbReference type="SMART" id="SM00320">
    <property type="entry name" value="WD40"/>
    <property type="match status" value="7"/>
</dbReference>
<evidence type="ECO:0000256" key="2">
    <source>
        <dbReference type="ARBA" id="ARBA00022737"/>
    </source>
</evidence>
<evidence type="ECO:0000256" key="1">
    <source>
        <dbReference type="ARBA" id="ARBA00022574"/>
    </source>
</evidence>
<reference evidence="5" key="1">
    <citation type="journal article" date="2020" name="mSystems">
        <title>Genome- and Community-Level Interaction Insights into Carbon Utilization and Element Cycling Functions of Hydrothermarchaeota in Hydrothermal Sediment.</title>
        <authorList>
            <person name="Zhou Z."/>
            <person name="Liu Y."/>
            <person name="Xu W."/>
            <person name="Pan J."/>
            <person name="Luo Z.H."/>
            <person name="Li M."/>
        </authorList>
    </citation>
    <scope>NUCLEOTIDE SEQUENCE [LARGE SCALE GENOMIC DNA]</scope>
    <source>
        <strain evidence="5">SpSt-374</strain>
    </source>
</reference>
<evidence type="ECO:0000256" key="4">
    <source>
        <dbReference type="SAM" id="SignalP"/>
    </source>
</evidence>
<dbReference type="PANTHER" id="PTHR44129">
    <property type="entry name" value="WD REPEAT-CONTAINING PROTEIN POP1"/>
    <property type="match status" value="1"/>
</dbReference>
<dbReference type="PROSITE" id="PS50082">
    <property type="entry name" value="WD_REPEATS_2"/>
    <property type="match status" value="6"/>
</dbReference>
<dbReference type="InterPro" id="IPR020472">
    <property type="entry name" value="WD40_PAC1"/>
</dbReference>
<comment type="caution">
    <text evidence="5">The sequence shown here is derived from an EMBL/GenBank/DDBJ whole genome shotgun (WGS) entry which is preliminary data.</text>
</comment>
<feature type="signal peptide" evidence="4">
    <location>
        <begin position="1"/>
        <end position="21"/>
    </location>
</feature>
<dbReference type="InterPro" id="IPR050349">
    <property type="entry name" value="WD_LIS1/nudF_dynein_reg"/>
</dbReference>
<keyword evidence="4" id="KW-0732">Signal</keyword>
<dbReference type="PRINTS" id="PR00320">
    <property type="entry name" value="GPROTEINBRPT"/>
</dbReference>
<dbReference type="Gene3D" id="2.130.10.10">
    <property type="entry name" value="YVTN repeat-like/Quinoprotein amine dehydrogenase"/>
    <property type="match status" value="3"/>
</dbReference>
<feature type="repeat" description="WD" evidence="3">
    <location>
        <begin position="184"/>
        <end position="210"/>
    </location>
</feature>
<feature type="repeat" description="WD" evidence="3">
    <location>
        <begin position="51"/>
        <end position="94"/>
    </location>
</feature>
<organism evidence="5">
    <name type="scientific">Planktothricoides sp. SpSt-374</name>
    <dbReference type="NCBI Taxonomy" id="2282167"/>
    <lineage>
        <taxon>Bacteria</taxon>
        <taxon>Bacillati</taxon>
        <taxon>Cyanobacteriota</taxon>
        <taxon>Cyanophyceae</taxon>
        <taxon>Oscillatoriophycideae</taxon>
        <taxon>Oscillatoriales</taxon>
        <taxon>Oscillatoriaceae</taxon>
        <taxon>Planktothricoides</taxon>
    </lineage>
</organism>
<feature type="repeat" description="WD" evidence="3">
    <location>
        <begin position="95"/>
        <end position="136"/>
    </location>
</feature>
<dbReference type="CDD" id="cd00200">
    <property type="entry name" value="WD40"/>
    <property type="match status" value="1"/>
</dbReference>
<name>A0A7C3VPX5_9CYAN</name>
<dbReference type="PROSITE" id="PS50294">
    <property type="entry name" value="WD_REPEATS_REGION"/>
    <property type="match status" value="3"/>
</dbReference>
<accession>A0A7C3VPX5</accession>
<feature type="repeat" description="WD" evidence="3">
    <location>
        <begin position="230"/>
        <end position="271"/>
    </location>
</feature>
<protein>
    <submittedName>
        <fullName evidence="5">WD40 repeat domain-containing protein</fullName>
    </submittedName>
</protein>
<feature type="repeat" description="WD" evidence="3">
    <location>
        <begin position="312"/>
        <end position="344"/>
    </location>
</feature>
<dbReference type="AlphaFoldDB" id="A0A7C3VPX5"/>
<dbReference type="InterPro" id="IPR019775">
    <property type="entry name" value="WD40_repeat_CS"/>
</dbReference>
<feature type="chain" id="PRO_5027649465" evidence="4">
    <location>
        <begin position="22"/>
        <end position="357"/>
    </location>
</feature>
<dbReference type="InterPro" id="IPR036322">
    <property type="entry name" value="WD40_repeat_dom_sf"/>
</dbReference>
<dbReference type="Pfam" id="PF00400">
    <property type="entry name" value="WD40"/>
    <property type="match status" value="7"/>
</dbReference>
<dbReference type="PROSITE" id="PS00678">
    <property type="entry name" value="WD_REPEATS_1"/>
    <property type="match status" value="2"/>
</dbReference>
<dbReference type="InterPro" id="IPR001680">
    <property type="entry name" value="WD40_rpt"/>
</dbReference>
<evidence type="ECO:0000256" key="3">
    <source>
        <dbReference type="PROSITE-ProRule" id="PRU00221"/>
    </source>
</evidence>